<protein>
    <submittedName>
        <fullName evidence="1">Uncharacterized protein</fullName>
    </submittedName>
</protein>
<sequence>MSTGDNIERFAFMYGFMWLSGQFGKKVMKGKNKPRSEAGFGLESRSGRLRQFKGRDF</sequence>
<comment type="caution">
    <text evidence="1">The sequence shown here is derived from an EMBL/GenBank/DDBJ whole genome shotgun (WGS) entry which is preliminary data.</text>
</comment>
<reference evidence="2" key="1">
    <citation type="journal article" date="2019" name="Int. J. Syst. Evol. Microbiol.">
        <title>The Global Catalogue of Microorganisms (GCM) 10K type strain sequencing project: providing services to taxonomists for standard genome sequencing and annotation.</title>
        <authorList>
            <consortium name="The Broad Institute Genomics Platform"/>
            <consortium name="The Broad Institute Genome Sequencing Center for Infectious Disease"/>
            <person name="Wu L."/>
            <person name="Ma J."/>
        </authorList>
    </citation>
    <scope>NUCLEOTIDE SEQUENCE [LARGE SCALE GENOMIC DNA]</scope>
    <source>
        <strain evidence="2">NBRC 110633</strain>
    </source>
</reference>
<gene>
    <name evidence="1" type="ORF">GCM10007906_43080</name>
</gene>
<accession>A0ABQ5YCC6</accession>
<dbReference type="Proteomes" id="UP001156669">
    <property type="component" value="Unassembled WGS sequence"/>
</dbReference>
<name>A0ABQ5YCC6_9VIBR</name>
<organism evidence="1 2">
    <name type="scientific">Vibrio hyugaensis</name>
    <dbReference type="NCBI Taxonomy" id="1534743"/>
    <lineage>
        <taxon>Bacteria</taxon>
        <taxon>Pseudomonadati</taxon>
        <taxon>Pseudomonadota</taxon>
        <taxon>Gammaproteobacteria</taxon>
        <taxon>Vibrionales</taxon>
        <taxon>Vibrionaceae</taxon>
        <taxon>Vibrio</taxon>
    </lineage>
</organism>
<evidence type="ECO:0000313" key="1">
    <source>
        <dbReference type="EMBL" id="GLR06720.1"/>
    </source>
</evidence>
<keyword evidence="2" id="KW-1185">Reference proteome</keyword>
<dbReference type="EMBL" id="BSOE01000058">
    <property type="protein sequence ID" value="GLR06720.1"/>
    <property type="molecule type" value="Genomic_DNA"/>
</dbReference>
<proteinExistence type="predicted"/>
<evidence type="ECO:0000313" key="2">
    <source>
        <dbReference type="Proteomes" id="UP001156669"/>
    </source>
</evidence>